<evidence type="ECO:0000313" key="1">
    <source>
        <dbReference type="EMBL" id="SVB61631.1"/>
    </source>
</evidence>
<accession>A0A382FI21</accession>
<dbReference type="AlphaFoldDB" id="A0A382FI21"/>
<name>A0A382FI21_9ZZZZ</name>
<proteinExistence type="predicted"/>
<gene>
    <name evidence="1" type="ORF">METZ01_LOCUS214485</name>
</gene>
<sequence length="38" mass="4427">VEEVRRGHEGNHVLVVRQRDAWSGERFFVLSSYAELVV</sequence>
<dbReference type="EMBL" id="UINC01049624">
    <property type="protein sequence ID" value="SVB61631.1"/>
    <property type="molecule type" value="Genomic_DNA"/>
</dbReference>
<reference evidence="1" key="1">
    <citation type="submission" date="2018-05" db="EMBL/GenBank/DDBJ databases">
        <authorList>
            <person name="Lanie J.A."/>
            <person name="Ng W.-L."/>
            <person name="Kazmierczak K.M."/>
            <person name="Andrzejewski T.M."/>
            <person name="Davidsen T.M."/>
            <person name="Wayne K.J."/>
            <person name="Tettelin H."/>
            <person name="Glass J.I."/>
            <person name="Rusch D."/>
            <person name="Podicherti R."/>
            <person name="Tsui H.-C.T."/>
            <person name="Winkler M.E."/>
        </authorList>
    </citation>
    <scope>NUCLEOTIDE SEQUENCE</scope>
</reference>
<feature type="non-terminal residue" evidence="1">
    <location>
        <position position="1"/>
    </location>
</feature>
<organism evidence="1">
    <name type="scientific">marine metagenome</name>
    <dbReference type="NCBI Taxonomy" id="408172"/>
    <lineage>
        <taxon>unclassified sequences</taxon>
        <taxon>metagenomes</taxon>
        <taxon>ecological metagenomes</taxon>
    </lineage>
</organism>
<protein>
    <submittedName>
        <fullName evidence="1">Uncharacterized protein</fullName>
    </submittedName>
</protein>